<sequence>MALLSKYKIYRATLARRAAKTLLFLALFCVFARVIDASRFISLDTANAFATWLHGSANQENHDELWFFTDLIASALCAFIAWRAIMGVWRKIAASRKRLA</sequence>
<proteinExistence type="predicted"/>
<evidence type="ECO:0000313" key="2">
    <source>
        <dbReference type="EMBL" id="PUW02024.1"/>
    </source>
</evidence>
<dbReference type="AlphaFoldDB" id="A0AA44Z706"/>
<dbReference type="EMBL" id="NCTU01000016">
    <property type="protein sequence ID" value="PUW02024.1"/>
    <property type="molecule type" value="Genomic_DNA"/>
</dbReference>
<evidence type="ECO:0000313" key="3">
    <source>
        <dbReference type="Proteomes" id="UP000244856"/>
    </source>
</evidence>
<keyword evidence="1" id="KW-0472">Membrane</keyword>
<name>A0AA44Z706_CROSK</name>
<reference evidence="2 3" key="1">
    <citation type="submission" date="2017-04" db="EMBL/GenBank/DDBJ databases">
        <title>Cronobacter sakazakii, ST83 Lineage Isolates.</title>
        <authorList>
            <person name="Chase H."/>
            <person name="Tall B."/>
            <person name="Gopinath G."/>
            <person name="Lehner A."/>
        </authorList>
    </citation>
    <scope>NUCLEOTIDE SEQUENCE [LARGE SCALE GENOMIC DNA]</scope>
    <source>
        <strain evidence="2 3">MOD1_Comp15</strain>
    </source>
</reference>
<keyword evidence="1" id="KW-0812">Transmembrane</keyword>
<gene>
    <name evidence="2" type="ORF">B7T07_19585</name>
</gene>
<keyword evidence="1" id="KW-1133">Transmembrane helix</keyword>
<comment type="caution">
    <text evidence="2">The sequence shown here is derived from an EMBL/GenBank/DDBJ whole genome shotgun (WGS) entry which is preliminary data.</text>
</comment>
<feature type="transmembrane region" description="Helical" evidence="1">
    <location>
        <begin position="65"/>
        <end position="89"/>
    </location>
</feature>
<dbReference type="RefSeq" id="WP_080320798.1">
    <property type="nucleotide sequence ID" value="NZ_CP078110.1"/>
</dbReference>
<organism evidence="2 3">
    <name type="scientific">Cronobacter sakazakii</name>
    <name type="common">Enterobacter sakazakii</name>
    <dbReference type="NCBI Taxonomy" id="28141"/>
    <lineage>
        <taxon>Bacteria</taxon>
        <taxon>Pseudomonadati</taxon>
        <taxon>Pseudomonadota</taxon>
        <taxon>Gammaproteobacteria</taxon>
        <taxon>Enterobacterales</taxon>
        <taxon>Enterobacteriaceae</taxon>
        <taxon>Cronobacter</taxon>
    </lineage>
</organism>
<protein>
    <submittedName>
        <fullName evidence="2">Uncharacterized protein</fullName>
    </submittedName>
</protein>
<accession>A0AA44Z706</accession>
<evidence type="ECO:0000256" key="1">
    <source>
        <dbReference type="SAM" id="Phobius"/>
    </source>
</evidence>
<dbReference type="Proteomes" id="UP000244856">
    <property type="component" value="Unassembled WGS sequence"/>
</dbReference>